<dbReference type="PROSITE" id="PS50928">
    <property type="entry name" value="ABC_TM1"/>
    <property type="match status" value="1"/>
</dbReference>
<evidence type="ECO:0000256" key="1">
    <source>
        <dbReference type="ARBA" id="ARBA00004651"/>
    </source>
</evidence>
<keyword evidence="6 7" id="KW-0472">Membrane</keyword>
<feature type="transmembrane region" description="Helical" evidence="7">
    <location>
        <begin position="99"/>
        <end position="122"/>
    </location>
</feature>
<feature type="transmembrane region" description="Helical" evidence="7">
    <location>
        <begin position="228"/>
        <end position="250"/>
    </location>
</feature>
<evidence type="ECO:0000256" key="3">
    <source>
        <dbReference type="ARBA" id="ARBA00022475"/>
    </source>
</evidence>
<evidence type="ECO:0000256" key="7">
    <source>
        <dbReference type="RuleBase" id="RU363032"/>
    </source>
</evidence>
<dbReference type="Pfam" id="PF00528">
    <property type="entry name" value="BPD_transp_1"/>
    <property type="match status" value="1"/>
</dbReference>
<dbReference type="InterPro" id="IPR035906">
    <property type="entry name" value="MetI-like_sf"/>
</dbReference>
<dbReference type="PANTHER" id="PTHR30151:SF41">
    <property type="entry name" value="ABC TRANSPORTER PERMEASE PROTEIN"/>
    <property type="match status" value="1"/>
</dbReference>
<dbReference type="InterPro" id="IPR000515">
    <property type="entry name" value="MetI-like"/>
</dbReference>
<evidence type="ECO:0000256" key="4">
    <source>
        <dbReference type="ARBA" id="ARBA00022692"/>
    </source>
</evidence>
<protein>
    <submittedName>
        <fullName evidence="9">ABC transporter permease</fullName>
    </submittedName>
</protein>
<comment type="subcellular location">
    <subcellularLocation>
        <location evidence="1 7">Cell membrane</location>
        <topology evidence="1 7">Multi-pass membrane protein</topology>
    </subcellularLocation>
</comment>
<keyword evidence="2 7" id="KW-0813">Transport</keyword>
<dbReference type="EMBL" id="JAVREJ010000007">
    <property type="protein sequence ID" value="MDT0350392.1"/>
    <property type="molecule type" value="Genomic_DNA"/>
</dbReference>
<evidence type="ECO:0000256" key="5">
    <source>
        <dbReference type="ARBA" id="ARBA00022989"/>
    </source>
</evidence>
<organism evidence="9 10">
    <name type="scientific">Pseudonocardia charpentierae</name>
    <dbReference type="NCBI Taxonomy" id="3075545"/>
    <lineage>
        <taxon>Bacteria</taxon>
        <taxon>Bacillati</taxon>
        <taxon>Actinomycetota</taxon>
        <taxon>Actinomycetes</taxon>
        <taxon>Pseudonocardiales</taxon>
        <taxon>Pseudonocardiaceae</taxon>
        <taxon>Pseudonocardia</taxon>
    </lineage>
</organism>
<keyword evidence="5 7" id="KW-1133">Transmembrane helix</keyword>
<dbReference type="RefSeq" id="WP_311556426.1">
    <property type="nucleotide sequence ID" value="NZ_JAVREJ010000007.1"/>
</dbReference>
<evidence type="ECO:0000313" key="9">
    <source>
        <dbReference type="EMBL" id="MDT0350392.1"/>
    </source>
</evidence>
<feature type="transmembrane region" description="Helical" evidence="7">
    <location>
        <begin position="64"/>
        <end position="87"/>
    </location>
</feature>
<sequence>MSFGVLRTRWLPPAVALLVFLGLWYLVSDVLLDDDRQFLLPPPHAVVEVAFLDPVNRAPLLRGLALSATVALVGFLIATVLGVAIGTAMSQARWVERSLYPYAVLLQCVPILALVPVIGFWFDFGLTSRVIVTVLIALFPVISSTLFGLQSTDRGQHDLLSLHRAGRATRLVKLQFPSALPALLTGLQVAATLAVVGAVVGDLFFKQGTPGIGVLIDLYRARLQTEQLLGAALLACLLGVAAFSLLGLLIRVTTGGWHGSTTVHGRPR</sequence>
<keyword evidence="10" id="KW-1185">Reference proteome</keyword>
<comment type="caution">
    <text evidence="9">The sequence shown here is derived from an EMBL/GenBank/DDBJ whole genome shotgun (WGS) entry which is preliminary data.</text>
</comment>
<evidence type="ECO:0000256" key="2">
    <source>
        <dbReference type="ARBA" id="ARBA00022448"/>
    </source>
</evidence>
<comment type="similarity">
    <text evidence="7">Belongs to the binding-protein-dependent transport system permease family.</text>
</comment>
<feature type="transmembrane region" description="Helical" evidence="7">
    <location>
        <begin position="179"/>
        <end position="200"/>
    </location>
</feature>
<dbReference type="Gene3D" id="1.10.3720.10">
    <property type="entry name" value="MetI-like"/>
    <property type="match status" value="1"/>
</dbReference>
<proteinExistence type="inferred from homology"/>
<feature type="transmembrane region" description="Helical" evidence="7">
    <location>
        <begin position="128"/>
        <end position="149"/>
    </location>
</feature>
<dbReference type="SUPFAM" id="SSF161098">
    <property type="entry name" value="MetI-like"/>
    <property type="match status" value="1"/>
</dbReference>
<dbReference type="CDD" id="cd06261">
    <property type="entry name" value="TM_PBP2"/>
    <property type="match status" value="1"/>
</dbReference>
<dbReference type="PANTHER" id="PTHR30151">
    <property type="entry name" value="ALKANE SULFONATE ABC TRANSPORTER-RELATED, MEMBRANE SUBUNIT"/>
    <property type="match status" value="1"/>
</dbReference>
<feature type="transmembrane region" description="Helical" evidence="7">
    <location>
        <begin position="10"/>
        <end position="27"/>
    </location>
</feature>
<keyword evidence="4 7" id="KW-0812">Transmembrane</keyword>
<evidence type="ECO:0000313" key="10">
    <source>
        <dbReference type="Proteomes" id="UP001183202"/>
    </source>
</evidence>
<evidence type="ECO:0000259" key="8">
    <source>
        <dbReference type="PROSITE" id="PS50928"/>
    </source>
</evidence>
<keyword evidence="3" id="KW-1003">Cell membrane</keyword>
<gene>
    <name evidence="9" type="ORF">RM445_12740</name>
</gene>
<dbReference type="Proteomes" id="UP001183202">
    <property type="component" value="Unassembled WGS sequence"/>
</dbReference>
<accession>A0ABU2N8Y3</accession>
<feature type="domain" description="ABC transmembrane type-1" evidence="8">
    <location>
        <begin position="64"/>
        <end position="250"/>
    </location>
</feature>
<evidence type="ECO:0000256" key="6">
    <source>
        <dbReference type="ARBA" id="ARBA00023136"/>
    </source>
</evidence>
<name>A0ABU2N8Y3_9PSEU</name>
<reference evidence="10" key="1">
    <citation type="submission" date="2023-07" db="EMBL/GenBank/DDBJ databases">
        <title>30 novel species of actinomycetes from the DSMZ collection.</title>
        <authorList>
            <person name="Nouioui I."/>
        </authorList>
    </citation>
    <scope>NUCLEOTIDE SEQUENCE [LARGE SCALE GENOMIC DNA]</scope>
    <source>
        <strain evidence="10">DSM 45834</strain>
    </source>
</reference>